<dbReference type="Proteomes" id="UP000504638">
    <property type="component" value="Unplaced"/>
</dbReference>
<dbReference type="RefSeq" id="XP_033534583.1">
    <property type="nucleotide sequence ID" value="XM_033676327.1"/>
</dbReference>
<feature type="compositionally biased region" description="Polar residues" evidence="1">
    <location>
        <begin position="50"/>
        <end position="72"/>
    </location>
</feature>
<reference evidence="4" key="2">
    <citation type="submission" date="2020-04" db="EMBL/GenBank/DDBJ databases">
        <authorList>
            <consortium name="NCBI Genome Project"/>
        </authorList>
    </citation>
    <scope>NUCLEOTIDE SEQUENCE</scope>
    <source>
        <strain evidence="4">CBS 781.70</strain>
    </source>
</reference>
<organism evidence="2">
    <name type="scientific">Eremomyces bilateralis CBS 781.70</name>
    <dbReference type="NCBI Taxonomy" id="1392243"/>
    <lineage>
        <taxon>Eukaryota</taxon>
        <taxon>Fungi</taxon>
        <taxon>Dikarya</taxon>
        <taxon>Ascomycota</taxon>
        <taxon>Pezizomycotina</taxon>
        <taxon>Dothideomycetes</taxon>
        <taxon>Dothideomycetes incertae sedis</taxon>
        <taxon>Eremomycetales</taxon>
        <taxon>Eremomycetaceae</taxon>
        <taxon>Eremomyces</taxon>
    </lineage>
</organism>
<dbReference type="SUPFAM" id="SSF54928">
    <property type="entry name" value="RNA-binding domain, RBD"/>
    <property type="match status" value="1"/>
</dbReference>
<reference evidence="2 4" key="1">
    <citation type="submission" date="2020-01" db="EMBL/GenBank/DDBJ databases">
        <authorList>
            <consortium name="DOE Joint Genome Institute"/>
            <person name="Haridas S."/>
            <person name="Albert R."/>
            <person name="Binder M."/>
            <person name="Bloem J."/>
            <person name="Labutti K."/>
            <person name="Salamov A."/>
            <person name="Andreopoulos B."/>
            <person name="Baker S.E."/>
            <person name="Barry K."/>
            <person name="Bills G."/>
            <person name="Bluhm B.H."/>
            <person name="Cannon C."/>
            <person name="Castanera R."/>
            <person name="Culley D.E."/>
            <person name="Daum C."/>
            <person name="Ezra D."/>
            <person name="Gonzalez J.B."/>
            <person name="Henrissat B."/>
            <person name="Kuo A."/>
            <person name="Liang C."/>
            <person name="Lipzen A."/>
            <person name="Lutzoni F."/>
            <person name="Magnuson J."/>
            <person name="Mondo S."/>
            <person name="Nolan M."/>
            <person name="Ohm R."/>
            <person name="Pangilinan J."/>
            <person name="Park H.-J."/>
            <person name="Ramirez L."/>
            <person name="Alfaro M."/>
            <person name="Sun H."/>
            <person name="Tritt A."/>
            <person name="Yoshinaga Y."/>
            <person name="Zwiers L.-H."/>
            <person name="Turgeon B.G."/>
            <person name="Goodwin S.B."/>
            <person name="Spatafora J.W."/>
            <person name="Crous P.W."/>
            <person name="Grigoriev I.V."/>
        </authorList>
    </citation>
    <scope>NUCLEOTIDE SEQUENCE</scope>
    <source>
        <strain evidence="2 4">CBS 781.70</strain>
    </source>
</reference>
<reference evidence="4" key="3">
    <citation type="submission" date="2025-04" db="UniProtKB">
        <authorList>
            <consortium name="RefSeq"/>
        </authorList>
    </citation>
    <scope>IDENTIFICATION</scope>
    <source>
        <strain evidence="4">CBS 781.70</strain>
    </source>
</reference>
<gene>
    <name evidence="2 4" type="ORF">P152DRAFT_395890</name>
</gene>
<dbReference type="EMBL" id="ML975156">
    <property type="protein sequence ID" value="KAF1812952.1"/>
    <property type="molecule type" value="Genomic_DNA"/>
</dbReference>
<dbReference type="InterPro" id="IPR012677">
    <property type="entry name" value="Nucleotide-bd_a/b_plait_sf"/>
</dbReference>
<evidence type="ECO:0008006" key="5">
    <source>
        <dbReference type="Google" id="ProtNLM"/>
    </source>
</evidence>
<evidence type="ECO:0000256" key="1">
    <source>
        <dbReference type="SAM" id="MobiDB-lite"/>
    </source>
</evidence>
<evidence type="ECO:0000313" key="4">
    <source>
        <dbReference type="RefSeq" id="XP_033534583.1"/>
    </source>
</evidence>
<dbReference type="Gene3D" id="3.30.70.330">
    <property type="match status" value="1"/>
</dbReference>
<protein>
    <recommendedName>
        <fullName evidence="5">RRM domain-containing protein</fullName>
    </recommendedName>
</protein>
<sequence>MSGVTHEQLAILTSGGRQATYYTPNDVPSGDVTFQKPLPNPLPIRRPSGDISNISNGSCPTTYYHNNPTTLSGPHGIAPRSTSYGAPDSDSQPDRDSSAAPDSVPKYPNPQAEKRTLYFGNLSDKSTHRDLANIIRGGRLTDIHLRPEQRCATVTFVEGAAEFLAFAKRNDFYLHQKRIDIRWNDRQFHTTPHMAHKISRGATRNLVIRGGYPRLTESAIRDDMEHVHNLVILSVTVRDSDIYISTNSINYAMFARTCMTSRQPYRGLRIEWYADECAEPLPTPRRWQVPSQMPGPRVMKQPQVNTVQLANRFGLLNCEGTEDGSDLDGEIDDEESSSFERIGGVGVIWAPEGIAA</sequence>
<dbReference type="OrthoDB" id="2935572at2759"/>
<name>A0A6G1G4M6_9PEZI</name>
<evidence type="ECO:0000313" key="2">
    <source>
        <dbReference type="EMBL" id="KAF1812952.1"/>
    </source>
</evidence>
<dbReference type="GeneID" id="54416897"/>
<dbReference type="InterPro" id="IPR035979">
    <property type="entry name" value="RBD_domain_sf"/>
</dbReference>
<dbReference type="AlphaFoldDB" id="A0A6G1G4M6"/>
<proteinExistence type="predicted"/>
<dbReference type="GO" id="GO:0003676">
    <property type="term" value="F:nucleic acid binding"/>
    <property type="evidence" value="ECO:0007669"/>
    <property type="project" value="InterPro"/>
</dbReference>
<feature type="region of interest" description="Disordered" evidence="1">
    <location>
        <begin position="1"/>
        <end position="114"/>
    </location>
</feature>
<keyword evidence="3" id="KW-1185">Reference proteome</keyword>
<accession>A0A6G1G4M6</accession>
<evidence type="ECO:0000313" key="3">
    <source>
        <dbReference type="Proteomes" id="UP000504638"/>
    </source>
</evidence>
<dbReference type="CDD" id="cd12261">
    <property type="entry name" value="RRM1_3_MRN1"/>
    <property type="match status" value="1"/>
</dbReference>